<feature type="non-terminal residue" evidence="8">
    <location>
        <position position="1"/>
    </location>
</feature>
<accession>A0AAN5DHN3</accession>
<dbReference type="InterPro" id="IPR012337">
    <property type="entry name" value="RNaseH-like_sf"/>
</dbReference>
<feature type="domain" description="SAP" evidence="7">
    <location>
        <begin position="17"/>
        <end position="51"/>
    </location>
</feature>
<evidence type="ECO:0000256" key="6">
    <source>
        <dbReference type="ARBA" id="ARBA00023158"/>
    </source>
</evidence>
<dbReference type="GO" id="GO:0000175">
    <property type="term" value="F:3'-5'-RNA exonuclease activity"/>
    <property type="evidence" value="ECO:0007669"/>
    <property type="project" value="InterPro"/>
</dbReference>
<evidence type="ECO:0000256" key="5">
    <source>
        <dbReference type="ARBA" id="ARBA00022839"/>
    </source>
</evidence>
<reference evidence="9" key="1">
    <citation type="submission" date="2022-10" db="EMBL/GenBank/DDBJ databases">
        <title>Genome assembly of Pristionchus species.</title>
        <authorList>
            <person name="Yoshida K."/>
            <person name="Sommer R.J."/>
        </authorList>
    </citation>
    <scope>NUCLEOTIDE SEQUENCE [LARGE SCALE GENOMIC DNA]</scope>
    <source>
        <strain evidence="9">RS5460</strain>
    </source>
</reference>
<dbReference type="CDD" id="cd06133">
    <property type="entry name" value="ERI-1_3'hExo_like"/>
    <property type="match status" value="1"/>
</dbReference>
<sequence length="299" mass="34781">ENKGIDPKKVERIFRRINEMSAAEMRTELKEINRSTHGSTKELRYRLREFYRKEYALLGQWRDETRTKMRNRKRFRYLVAIDIEATCEAETNNVNFPHEMIELPAVLIDCSTFTIIDKFRTYVRPEINPKLSDFCTQLTHISQADVDAAPPFPDAWTMLMKWMAGYGMMDDNQEAEFAIVTDGPHDVHHFLQRSFLQYNMKIPHEFRHFINVKRIFENQGKEWRLAKGDGRTSISKMCEKLGIEMEGTAHEGLTDATNVAKIACALVVDKKIPLFINQRLVRVRGRPLCLPGPATEADL</sequence>
<keyword evidence="3" id="KW-0540">Nuclease</keyword>
<evidence type="ECO:0000259" key="7">
    <source>
        <dbReference type="PROSITE" id="PS50800"/>
    </source>
</evidence>
<evidence type="ECO:0000256" key="2">
    <source>
        <dbReference type="ARBA" id="ARBA00022490"/>
    </source>
</evidence>
<dbReference type="InterPro" id="IPR003034">
    <property type="entry name" value="SAP_dom"/>
</dbReference>
<protein>
    <recommendedName>
        <fullName evidence="7">SAP domain-containing protein</fullName>
    </recommendedName>
</protein>
<name>A0AAN5DHN3_9BILA</name>
<dbReference type="InterPro" id="IPR051274">
    <property type="entry name" value="3-5_Exoribonuclease"/>
</dbReference>
<keyword evidence="9" id="KW-1185">Reference proteome</keyword>
<keyword evidence="5" id="KW-0269">Exonuclease</keyword>
<evidence type="ECO:0000313" key="8">
    <source>
        <dbReference type="EMBL" id="GMR62272.1"/>
    </source>
</evidence>
<dbReference type="InterPro" id="IPR013520">
    <property type="entry name" value="Ribonucl_H"/>
</dbReference>
<comment type="caution">
    <text evidence="8">The sequence shown here is derived from an EMBL/GenBank/DDBJ whole genome shotgun (WGS) entry which is preliminary data.</text>
</comment>
<dbReference type="Gene3D" id="3.30.420.10">
    <property type="entry name" value="Ribonuclease H-like superfamily/Ribonuclease H"/>
    <property type="match status" value="1"/>
</dbReference>
<dbReference type="EMBL" id="BTRK01000006">
    <property type="protein sequence ID" value="GMR62272.1"/>
    <property type="molecule type" value="Genomic_DNA"/>
</dbReference>
<dbReference type="PROSITE" id="PS50800">
    <property type="entry name" value="SAP"/>
    <property type="match status" value="1"/>
</dbReference>
<dbReference type="PANTHER" id="PTHR23044:SF61">
    <property type="entry name" value="3'-5' EXORIBONUCLEASE 1-RELATED"/>
    <property type="match status" value="1"/>
</dbReference>
<evidence type="ECO:0000313" key="9">
    <source>
        <dbReference type="Proteomes" id="UP001328107"/>
    </source>
</evidence>
<evidence type="ECO:0000256" key="1">
    <source>
        <dbReference type="ARBA" id="ARBA00004496"/>
    </source>
</evidence>
<organism evidence="8 9">
    <name type="scientific">Pristionchus mayeri</name>
    <dbReference type="NCBI Taxonomy" id="1317129"/>
    <lineage>
        <taxon>Eukaryota</taxon>
        <taxon>Metazoa</taxon>
        <taxon>Ecdysozoa</taxon>
        <taxon>Nematoda</taxon>
        <taxon>Chromadorea</taxon>
        <taxon>Rhabditida</taxon>
        <taxon>Rhabditina</taxon>
        <taxon>Diplogasteromorpha</taxon>
        <taxon>Diplogasteroidea</taxon>
        <taxon>Neodiplogasteridae</taxon>
        <taxon>Pristionchus</taxon>
    </lineage>
</organism>
<keyword evidence="4" id="KW-0378">Hydrolase</keyword>
<dbReference type="GO" id="GO:0031047">
    <property type="term" value="P:regulatory ncRNA-mediated gene silencing"/>
    <property type="evidence" value="ECO:0007669"/>
    <property type="project" value="UniProtKB-KW"/>
</dbReference>
<dbReference type="InterPro" id="IPR047201">
    <property type="entry name" value="ERI-1_3'hExo-like"/>
</dbReference>
<dbReference type="GO" id="GO:0003676">
    <property type="term" value="F:nucleic acid binding"/>
    <property type="evidence" value="ECO:0007669"/>
    <property type="project" value="InterPro"/>
</dbReference>
<keyword evidence="2" id="KW-0963">Cytoplasm</keyword>
<dbReference type="SUPFAM" id="SSF53098">
    <property type="entry name" value="Ribonuclease H-like"/>
    <property type="match status" value="1"/>
</dbReference>
<proteinExistence type="predicted"/>
<evidence type="ECO:0000256" key="3">
    <source>
        <dbReference type="ARBA" id="ARBA00022722"/>
    </source>
</evidence>
<evidence type="ECO:0000256" key="4">
    <source>
        <dbReference type="ARBA" id="ARBA00022801"/>
    </source>
</evidence>
<dbReference type="InterPro" id="IPR036361">
    <property type="entry name" value="SAP_dom_sf"/>
</dbReference>
<dbReference type="InterPro" id="IPR036397">
    <property type="entry name" value="RNaseH_sf"/>
</dbReference>
<dbReference type="GO" id="GO:0005737">
    <property type="term" value="C:cytoplasm"/>
    <property type="evidence" value="ECO:0007669"/>
    <property type="project" value="UniProtKB-SubCell"/>
</dbReference>
<keyword evidence="6" id="KW-0943">RNA-mediated gene silencing</keyword>
<dbReference type="Proteomes" id="UP001328107">
    <property type="component" value="Unassembled WGS sequence"/>
</dbReference>
<gene>
    <name evidence="8" type="ORF">PMAYCL1PPCAC_32467</name>
</gene>
<dbReference type="SMART" id="SM00479">
    <property type="entry name" value="EXOIII"/>
    <property type="match status" value="1"/>
</dbReference>
<dbReference type="Gene3D" id="1.10.720.30">
    <property type="entry name" value="SAP domain"/>
    <property type="match status" value="1"/>
</dbReference>
<dbReference type="PANTHER" id="PTHR23044">
    <property type="entry name" value="3'-5' EXONUCLEASE ERI1-RELATED"/>
    <property type="match status" value="1"/>
</dbReference>
<dbReference type="AlphaFoldDB" id="A0AAN5DHN3"/>
<comment type="subcellular location">
    <subcellularLocation>
        <location evidence="1">Cytoplasm</location>
    </subcellularLocation>
</comment>
<dbReference type="Pfam" id="PF00929">
    <property type="entry name" value="RNase_T"/>
    <property type="match status" value="1"/>
</dbReference>